<reference evidence="1" key="1">
    <citation type="submission" date="2023-08" db="EMBL/GenBank/DDBJ databases">
        <title>The draft genome of Tsukamurella strandjordii strain 050030.</title>
        <authorList>
            <person name="Zhao F."/>
            <person name="Feng Y."/>
            <person name="Zong Z."/>
        </authorList>
    </citation>
    <scope>NUCLEOTIDE SEQUENCE</scope>
    <source>
        <strain evidence="1">050030</strain>
    </source>
</reference>
<comment type="caution">
    <text evidence="1">The sequence shown here is derived from an EMBL/GenBank/DDBJ whole genome shotgun (WGS) entry which is preliminary data.</text>
</comment>
<organism evidence="1 2">
    <name type="scientific">Tsukamurella strandjordii</name>
    <dbReference type="NCBI Taxonomy" id="147577"/>
    <lineage>
        <taxon>Bacteria</taxon>
        <taxon>Bacillati</taxon>
        <taxon>Actinomycetota</taxon>
        <taxon>Actinomycetes</taxon>
        <taxon>Mycobacteriales</taxon>
        <taxon>Tsukamurellaceae</taxon>
        <taxon>Tsukamurella</taxon>
    </lineage>
</organism>
<dbReference type="PANTHER" id="PTHR31299:SF0">
    <property type="entry name" value="ESTERASE, PUTATIVE (AFU_ORTHOLOGUE AFUA_1G05850)-RELATED"/>
    <property type="match status" value="1"/>
</dbReference>
<dbReference type="Pfam" id="PF05139">
    <property type="entry name" value="Erythro_esteras"/>
    <property type="match status" value="1"/>
</dbReference>
<proteinExistence type="predicted"/>
<dbReference type="PANTHER" id="PTHR31299">
    <property type="entry name" value="ESTERASE, PUTATIVE (AFU_ORTHOLOGUE AFUA_1G05850)-RELATED"/>
    <property type="match status" value="1"/>
</dbReference>
<dbReference type="GO" id="GO:0046677">
    <property type="term" value="P:response to antibiotic"/>
    <property type="evidence" value="ECO:0007669"/>
    <property type="project" value="InterPro"/>
</dbReference>
<evidence type="ECO:0000313" key="2">
    <source>
        <dbReference type="Proteomes" id="UP001178281"/>
    </source>
</evidence>
<name>A0AA90SSW9_9ACTN</name>
<dbReference type="AlphaFoldDB" id="A0AA90SSW9"/>
<sequence>MILQNVDIISFIADRPRPPRLLALGEPMHGSEEILRARNAVVRDLVLRGGYRSIAVESDFHRAPLVNDYIHGADIDVEHVLDEGLSHPYVHRLEAVGELVRWLREVNRTLEEPVRFYGFDGPMEMAAAPSPRDPLLRVHAALEAIAHGVPGSAGRIEELIGDEARWTEEAAMYHAERSIGGSAEVMRLRLLADDLCAAVAAASPLLAADPDRWWWLRADLRTAVGMLRYHAAMATEGPERLSRLIAQRDAMMGDHLVAIADREAVRGGTVVLAHNRHLQREASTMTMGPHELSWFGGGVQAQARLGDDYRFIAMGIGTAPGHGLAVPEPGTVEGELYRAQQSNAQLYRGADLAERLGGCATRLDRDALGAYFPLDAAHLADADGVLFLREVRA</sequence>
<accession>A0AA90SSW9</accession>
<dbReference type="Gene3D" id="3.30.1870.10">
    <property type="entry name" value="EreA-like, domain 2"/>
    <property type="match status" value="1"/>
</dbReference>
<dbReference type="CDD" id="cd14728">
    <property type="entry name" value="Ere-like"/>
    <property type="match status" value="1"/>
</dbReference>
<dbReference type="RefSeq" id="WP_305112714.1">
    <property type="nucleotide sequence ID" value="NZ_JAUTIX010000009.1"/>
</dbReference>
<dbReference type="SUPFAM" id="SSF159501">
    <property type="entry name" value="EreA/ChaN-like"/>
    <property type="match status" value="1"/>
</dbReference>
<dbReference type="InterPro" id="IPR052036">
    <property type="entry name" value="Hydrolase/PRTase-associated"/>
</dbReference>
<evidence type="ECO:0000313" key="1">
    <source>
        <dbReference type="EMBL" id="MDP0400296.1"/>
    </source>
</evidence>
<keyword evidence="2" id="KW-1185">Reference proteome</keyword>
<gene>
    <name evidence="1" type="ORF">Q7X28_20460</name>
</gene>
<protein>
    <submittedName>
        <fullName evidence="1">Erythromycin esterase family protein</fullName>
    </submittedName>
</protein>
<dbReference type="Proteomes" id="UP001178281">
    <property type="component" value="Unassembled WGS sequence"/>
</dbReference>
<dbReference type="EMBL" id="JAUTIX010000009">
    <property type="protein sequence ID" value="MDP0400296.1"/>
    <property type="molecule type" value="Genomic_DNA"/>
</dbReference>
<dbReference type="InterPro" id="IPR007815">
    <property type="entry name" value="Emycin_Estase"/>
</dbReference>